<dbReference type="SUPFAM" id="SSF51905">
    <property type="entry name" value="FAD/NAD(P)-binding domain"/>
    <property type="match status" value="1"/>
</dbReference>
<sequence>MNRKPAQIVVLGGGFGGLYAAMTLQRELAGSDLAQVTLVDRRNYFTFTPFLPEVAAGTLGRAHVTYPLRFLAQKGEFRFIQGTVQAFNLVKRTIRTETTTIPYDYLIVSLGGVPSFFGNPQIEAHALTLNSVDDALGIRNHVIRLFEQAVVEPDPIRRRQLLTFVVAGAGPCGVELAAELHHLIRTALLKFYPVDPSEIRIVLVSKGERILPDFAGKLADTGQQALIKRGIDVKSNTRVTGASAEYVELNDREIIPTRTTIWAAGVTPNPVLALLPATKSPQGGIVVDEFLKIPEFPEVYVIGDGASVMDRRQGRPYPALAPVAIRQGIRAAGNIMNTLQGRAREPFRFDFTGNIVGLGCGMALVNLLGIKFHGRLGWWLYRMAHLQRLVSFRNKASLALTLALNTIFDRDISCETWPETDQRMNSTRASSTLPNSGAPVAS</sequence>
<keyword evidence="3" id="KW-0285">Flavoprotein</keyword>
<keyword evidence="10" id="KW-0472">Membrane</keyword>
<keyword evidence="5 10" id="KW-0560">Oxidoreductase</keyword>
<dbReference type="Proteomes" id="UP000006898">
    <property type="component" value="Chromosome"/>
</dbReference>
<dbReference type="HOGENOM" id="CLU_021377_7_1_0"/>
<accession>D5MG78</accession>
<protein>
    <recommendedName>
        <fullName evidence="2">NADH:ubiquinone reductase (non-electrogenic)</fullName>
        <ecNumber evidence="2">1.6.5.9</ecNumber>
    </recommendedName>
</protein>
<keyword evidence="6" id="KW-0520">NAD</keyword>
<evidence type="ECO:0000256" key="6">
    <source>
        <dbReference type="ARBA" id="ARBA00023027"/>
    </source>
</evidence>
<dbReference type="PATRIC" id="fig|671143.5.peg.1498"/>
<evidence type="ECO:0000256" key="2">
    <source>
        <dbReference type="ARBA" id="ARBA00012637"/>
    </source>
</evidence>
<gene>
    <name evidence="10" type="ORF">DAMO_1701</name>
</gene>
<dbReference type="eggNOG" id="COG1252">
    <property type="taxonomic scope" value="Bacteria"/>
</dbReference>
<keyword evidence="10" id="KW-0812">Transmembrane</keyword>
<evidence type="ECO:0000256" key="4">
    <source>
        <dbReference type="ARBA" id="ARBA00022827"/>
    </source>
</evidence>
<comment type="similarity">
    <text evidence="1">Belongs to the NADH dehydrogenase family.</text>
</comment>
<evidence type="ECO:0000256" key="7">
    <source>
        <dbReference type="ARBA" id="ARBA00047599"/>
    </source>
</evidence>
<organism evidence="10 11">
    <name type="scientific">Methylomirabilis oxygeniifera</name>
    <dbReference type="NCBI Taxonomy" id="671143"/>
    <lineage>
        <taxon>Bacteria</taxon>
        <taxon>Candidatus Methylomirabilota</taxon>
        <taxon>Candidatus Methylomirabilia</taxon>
        <taxon>Candidatus Methylomirabilales</taxon>
        <taxon>Candidatus Methylomirabilaceae</taxon>
        <taxon>Candidatus Methylomirabilis</taxon>
    </lineage>
</organism>
<dbReference type="AlphaFoldDB" id="D5MG78"/>
<dbReference type="Pfam" id="PF07992">
    <property type="entry name" value="Pyr_redox_2"/>
    <property type="match status" value="1"/>
</dbReference>
<dbReference type="PANTHER" id="PTHR43706:SF47">
    <property type="entry name" value="EXTERNAL NADH-UBIQUINONE OXIDOREDUCTASE 1, MITOCHONDRIAL-RELATED"/>
    <property type="match status" value="1"/>
</dbReference>
<proteinExistence type="inferred from homology"/>
<dbReference type="InterPro" id="IPR023753">
    <property type="entry name" value="FAD/NAD-binding_dom"/>
</dbReference>
<dbReference type="PANTHER" id="PTHR43706">
    <property type="entry name" value="NADH DEHYDROGENASE"/>
    <property type="match status" value="1"/>
</dbReference>
<feature type="domain" description="FAD/NAD(P)-binding" evidence="9">
    <location>
        <begin position="7"/>
        <end position="328"/>
    </location>
</feature>
<dbReference type="PRINTS" id="PR00368">
    <property type="entry name" value="FADPNR"/>
</dbReference>
<dbReference type="EC" id="1.6.5.9" evidence="2"/>
<name>D5MG78_METO1</name>
<feature type="region of interest" description="Disordered" evidence="8">
    <location>
        <begin position="419"/>
        <end position="442"/>
    </location>
</feature>
<dbReference type="STRING" id="671143.DAMO_1701"/>
<dbReference type="KEGG" id="mox:DAMO_1701"/>
<dbReference type="InterPro" id="IPR045024">
    <property type="entry name" value="NDH-2"/>
</dbReference>
<dbReference type="PRINTS" id="PR00411">
    <property type="entry name" value="PNDRDTASEI"/>
</dbReference>
<dbReference type="EMBL" id="FP565575">
    <property type="protein sequence ID" value="CBE68759.1"/>
    <property type="molecule type" value="Genomic_DNA"/>
</dbReference>
<evidence type="ECO:0000313" key="11">
    <source>
        <dbReference type="Proteomes" id="UP000006898"/>
    </source>
</evidence>
<reference evidence="10 11" key="1">
    <citation type="journal article" date="2010" name="Nature">
        <title>Nitrite-driven anaerobic methane oxidation by oxygenic bacteria.</title>
        <authorList>
            <person name="Ettwig K.F."/>
            <person name="Butler M.K."/>
            <person name="Le Paslier D."/>
            <person name="Pelletier E."/>
            <person name="Mangenot S."/>
            <person name="Kuypers M.M.M."/>
            <person name="Schreiber F."/>
            <person name="Dutilh B.E."/>
            <person name="Zedelius J."/>
            <person name="de Beer D."/>
            <person name="Gloerich J."/>
            <person name="Wessels H.J.C.T."/>
            <person name="van Allen T."/>
            <person name="Luesken F."/>
            <person name="Wu M."/>
            <person name="van de Pas-Schoonen K.T."/>
            <person name="Op den Camp H.J.M."/>
            <person name="Janssen-Megens E.M."/>
            <person name="Francoijs K-J."/>
            <person name="Stunnenberg H."/>
            <person name="Weissenbach J."/>
            <person name="Jetten M.S.M."/>
            <person name="Strous M."/>
        </authorList>
    </citation>
    <scope>NUCLEOTIDE SEQUENCE [LARGE SCALE GENOMIC DNA]</scope>
</reference>
<dbReference type="Gene3D" id="3.50.50.100">
    <property type="match status" value="1"/>
</dbReference>
<evidence type="ECO:0000256" key="8">
    <source>
        <dbReference type="SAM" id="MobiDB-lite"/>
    </source>
</evidence>
<evidence type="ECO:0000256" key="5">
    <source>
        <dbReference type="ARBA" id="ARBA00023002"/>
    </source>
</evidence>
<evidence type="ECO:0000256" key="3">
    <source>
        <dbReference type="ARBA" id="ARBA00022630"/>
    </source>
</evidence>
<dbReference type="GO" id="GO:0050136">
    <property type="term" value="F:NADH dehydrogenase (quinone) (non-electrogenic) activity"/>
    <property type="evidence" value="ECO:0007669"/>
    <property type="project" value="UniProtKB-EC"/>
</dbReference>
<keyword evidence="4" id="KW-0274">FAD</keyword>
<dbReference type="InterPro" id="IPR036188">
    <property type="entry name" value="FAD/NAD-bd_sf"/>
</dbReference>
<evidence type="ECO:0000256" key="1">
    <source>
        <dbReference type="ARBA" id="ARBA00005272"/>
    </source>
</evidence>
<evidence type="ECO:0000313" key="10">
    <source>
        <dbReference type="EMBL" id="CBE68759.1"/>
    </source>
</evidence>
<feature type="compositionally biased region" description="Polar residues" evidence="8">
    <location>
        <begin position="423"/>
        <end position="435"/>
    </location>
</feature>
<evidence type="ECO:0000259" key="9">
    <source>
        <dbReference type="Pfam" id="PF07992"/>
    </source>
</evidence>
<comment type="catalytic activity">
    <reaction evidence="7">
        <text>a quinone + NADH + H(+) = a quinol + NAD(+)</text>
        <dbReference type="Rhea" id="RHEA:46160"/>
        <dbReference type="ChEBI" id="CHEBI:15378"/>
        <dbReference type="ChEBI" id="CHEBI:24646"/>
        <dbReference type="ChEBI" id="CHEBI:57540"/>
        <dbReference type="ChEBI" id="CHEBI:57945"/>
        <dbReference type="ChEBI" id="CHEBI:132124"/>
        <dbReference type="EC" id="1.6.5.9"/>
    </reaction>
</comment>